<dbReference type="PROSITE" id="PS51257">
    <property type="entry name" value="PROKAR_LIPOPROTEIN"/>
    <property type="match status" value="1"/>
</dbReference>
<dbReference type="InterPro" id="IPR050553">
    <property type="entry name" value="Thioredoxin_ResA/DsbE_sf"/>
</dbReference>
<dbReference type="Pfam" id="PF08534">
    <property type="entry name" value="Redoxin"/>
    <property type="match status" value="1"/>
</dbReference>
<proteinExistence type="predicted"/>
<accession>A0A099KJU1</accession>
<dbReference type="Proteomes" id="UP000029868">
    <property type="component" value="Unassembled WGS sequence"/>
</dbReference>
<name>A0A099KJU1_COLPS</name>
<protein>
    <submittedName>
        <fullName evidence="2">Redoxin domain protein</fullName>
    </submittedName>
</protein>
<dbReference type="AlphaFoldDB" id="A0A099KJU1"/>
<sequence length="183" mass="20369">MLKNTMIKTISNSKNNTIKLSLLTCLWLAVSACQTPGVLVSAEPAQYPEYITRGDILPINTITTIDGVEMNLHRSDKKKLVVLFATWCSDSNRLITALNNSPLLKDENIDIIAIAREEDTATVKAWRDKRGIKVALAVDEDRSIYKKFAAGGIPRIISVDEDNVVIKMNLAEGQEQLSNIIWQ</sequence>
<comment type="caution">
    <text evidence="2">The sequence shown here is derived from an EMBL/GenBank/DDBJ whole genome shotgun (WGS) entry which is preliminary data.</text>
</comment>
<gene>
    <name evidence="2" type="ORF">GAB14E_3751</name>
</gene>
<dbReference type="GO" id="GO:0016491">
    <property type="term" value="F:oxidoreductase activity"/>
    <property type="evidence" value="ECO:0007669"/>
    <property type="project" value="InterPro"/>
</dbReference>
<dbReference type="InterPro" id="IPR036249">
    <property type="entry name" value="Thioredoxin-like_sf"/>
</dbReference>
<evidence type="ECO:0000313" key="3">
    <source>
        <dbReference type="Proteomes" id="UP000029868"/>
    </source>
</evidence>
<dbReference type="SUPFAM" id="SSF52833">
    <property type="entry name" value="Thioredoxin-like"/>
    <property type="match status" value="1"/>
</dbReference>
<dbReference type="PANTHER" id="PTHR42852:SF17">
    <property type="entry name" value="THIOREDOXIN-LIKE PROTEIN HI_1115"/>
    <property type="match status" value="1"/>
</dbReference>
<dbReference type="RefSeq" id="WP_231562085.1">
    <property type="nucleotide sequence ID" value="NZ_JQEC01000051.1"/>
</dbReference>
<dbReference type="PANTHER" id="PTHR42852">
    <property type="entry name" value="THIOL:DISULFIDE INTERCHANGE PROTEIN DSBE"/>
    <property type="match status" value="1"/>
</dbReference>
<dbReference type="Gene3D" id="3.40.30.10">
    <property type="entry name" value="Glutaredoxin"/>
    <property type="match status" value="1"/>
</dbReference>
<dbReference type="EMBL" id="JQEC01000051">
    <property type="protein sequence ID" value="KGJ89873.1"/>
    <property type="molecule type" value="Genomic_DNA"/>
</dbReference>
<organism evidence="2 3">
    <name type="scientific">Colwellia psychrerythraea</name>
    <name type="common">Vibrio psychroerythus</name>
    <dbReference type="NCBI Taxonomy" id="28229"/>
    <lineage>
        <taxon>Bacteria</taxon>
        <taxon>Pseudomonadati</taxon>
        <taxon>Pseudomonadota</taxon>
        <taxon>Gammaproteobacteria</taxon>
        <taxon>Alteromonadales</taxon>
        <taxon>Colwelliaceae</taxon>
        <taxon>Colwellia</taxon>
    </lineage>
</organism>
<feature type="domain" description="Redoxin" evidence="1">
    <location>
        <begin position="61"/>
        <end position="174"/>
    </location>
</feature>
<dbReference type="PATRIC" id="fig|28229.3.peg.3674"/>
<reference evidence="2 3" key="1">
    <citation type="submission" date="2014-08" db="EMBL/GenBank/DDBJ databases">
        <title>Genomic and Phenotypic Diversity of Colwellia psychrerythraea strains from Disparate Marine Basins.</title>
        <authorList>
            <person name="Techtmann S.M."/>
            <person name="Stelling S.C."/>
            <person name="Utturkar S.M."/>
            <person name="Alshibli N."/>
            <person name="Harris A."/>
            <person name="Brown S.D."/>
            <person name="Hazen T.C."/>
        </authorList>
    </citation>
    <scope>NUCLEOTIDE SEQUENCE [LARGE SCALE GENOMIC DNA]</scope>
    <source>
        <strain evidence="2 3">GAB14E</strain>
    </source>
</reference>
<evidence type="ECO:0000313" key="2">
    <source>
        <dbReference type="EMBL" id="KGJ89873.1"/>
    </source>
</evidence>
<evidence type="ECO:0000259" key="1">
    <source>
        <dbReference type="Pfam" id="PF08534"/>
    </source>
</evidence>
<dbReference type="InterPro" id="IPR013740">
    <property type="entry name" value="Redoxin"/>
</dbReference>